<reference evidence="1" key="1">
    <citation type="submission" date="2016-04" db="UniProtKB">
        <authorList>
            <consortium name="WormBaseParasite"/>
        </authorList>
    </citation>
    <scope>IDENTIFICATION</scope>
</reference>
<name>A0A158QMK0_HAEPC</name>
<accession>A0A158QMK0</accession>
<dbReference type="AlphaFoldDB" id="A0A158QMK0"/>
<protein>
    <submittedName>
        <fullName evidence="1">Metal-dependent phosphohydrolase</fullName>
    </submittedName>
</protein>
<sequence>LKYMYQSKDFKKVEKKVGIQKIDAHKRLRSGIHLIEHHTTGFQRGSHDHLTDTFDMLPS</sequence>
<evidence type="ECO:0000313" key="1">
    <source>
        <dbReference type="WBParaSite" id="HPLM_0000863301-mRNA-1"/>
    </source>
</evidence>
<dbReference type="WBParaSite" id="HPLM_0000863301-mRNA-1">
    <property type="protein sequence ID" value="HPLM_0000863301-mRNA-1"/>
    <property type="gene ID" value="HPLM_0000863301"/>
</dbReference>
<organism evidence="1">
    <name type="scientific">Haemonchus placei</name>
    <name type="common">Barber's pole worm</name>
    <dbReference type="NCBI Taxonomy" id="6290"/>
    <lineage>
        <taxon>Eukaryota</taxon>
        <taxon>Metazoa</taxon>
        <taxon>Ecdysozoa</taxon>
        <taxon>Nematoda</taxon>
        <taxon>Chromadorea</taxon>
        <taxon>Rhabditida</taxon>
        <taxon>Rhabditina</taxon>
        <taxon>Rhabditomorpha</taxon>
        <taxon>Strongyloidea</taxon>
        <taxon>Trichostrongylidae</taxon>
        <taxon>Haemonchus</taxon>
    </lineage>
</organism>
<proteinExistence type="predicted"/>